<name>A0A6J1UKN3_9SAUR</name>
<feature type="region of interest" description="Disordered" evidence="1">
    <location>
        <begin position="1"/>
        <end position="20"/>
    </location>
</feature>
<organism evidence="2 3">
    <name type="scientific">Notechis scutatus</name>
    <name type="common">mainland tiger snake</name>
    <dbReference type="NCBI Taxonomy" id="8663"/>
    <lineage>
        <taxon>Eukaryota</taxon>
        <taxon>Metazoa</taxon>
        <taxon>Chordata</taxon>
        <taxon>Craniata</taxon>
        <taxon>Vertebrata</taxon>
        <taxon>Euteleostomi</taxon>
        <taxon>Lepidosauria</taxon>
        <taxon>Squamata</taxon>
        <taxon>Bifurcata</taxon>
        <taxon>Unidentata</taxon>
        <taxon>Episquamata</taxon>
        <taxon>Toxicofera</taxon>
        <taxon>Serpentes</taxon>
        <taxon>Colubroidea</taxon>
        <taxon>Elapidae</taxon>
        <taxon>Hydrophiinae</taxon>
        <taxon>Notechis</taxon>
    </lineage>
</organism>
<dbReference type="KEGG" id="nss:113415292"/>
<accession>A0A6J1UKN3</accession>
<gene>
    <name evidence="3" type="primary">LOC113415292</name>
</gene>
<evidence type="ECO:0000313" key="3">
    <source>
        <dbReference type="RefSeq" id="XP_026528409.1"/>
    </source>
</evidence>
<proteinExistence type="predicted"/>
<dbReference type="AlphaFoldDB" id="A0A6J1UKN3"/>
<feature type="compositionally biased region" description="Gly residues" evidence="1">
    <location>
        <begin position="1"/>
        <end position="11"/>
    </location>
</feature>
<evidence type="ECO:0000313" key="2">
    <source>
        <dbReference type="Proteomes" id="UP000504612"/>
    </source>
</evidence>
<sequence>MRVDRGQGGGAQRLAEPPLSPLAEATLELPRELLQQPPGCSLIHRAPSGGEPRLSRGGKRQRLPGTHAAARLRRKRAGEGEVDAAQRQAALAAGAAVCGEETGRGEEEEAGEGLRGRRLRVRRPGGCECASVWAARRWRWRRWCRGTSSRAHCSAALSAGWGGSEEAKQPAQDRALREGIDTGELKKGLTLLSSESAKGGTDSQMLGTIVLLDDPQVIQFHLMINGLIFSRREEIMLSSLMASLSSLEATKQSTTQPPPCLTIGIKFLWNTIFGFLQRFMAIVD</sequence>
<keyword evidence="2" id="KW-1185">Reference proteome</keyword>
<dbReference type="RefSeq" id="XP_026528409.1">
    <property type="nucleotide sequence ID" value="XM_026672624.1"/>
</dbReference>
<dbReference type="GeneID" id="113415292"/>
<evidence type="ECO:0000256" key="1">
    <source>
        <dbReference type="SAM" id="MobiDB-lite"/>
    </source>
</evidence>
<feature type="region of interest" description="Disordered" evidence="1">
    <location>
        <begin position="31"/>
        <end position="79"/>
    </location>
</feature>
<dbReference type="Proteomes" id="UP000504612">
    <property type="component" value="Unplaced"/>
</dbReference>
<protein>
    <submittedName>
        <fullName evidence="3">Uncharacterized protein LOC113415292</fullName>
    </submittedName>
</protein>
<reference evidence="3" key="1">
    <citation type="submission" date="2025-08" db="UniProtKB">
        <authorList>
            <consortium name="RefSeq"/>
        </authorList>
    </citation>
    <scope>IDENTIFICATION</scope>
</reference>